<evidence type="ECO:0000313" key="5">
    <source>
        <dbReference type="EMBL" id="PYC74924.1"/>
    </source>
</evidence>
<evidence type="ECO:0000256" key="3">
    <source>
        <dbReference type="ARBA" id="ARBA00038493"/>
    </source>
</evidence>
<dbReference type="GO" id="GO:0019243">
    <property type="term" value="P:methylglyoxal catabolic process to D-lactate via S-lactoyl-glutathione"/>
    <property type="evidence" value="ECO:0007669"/>
    <property type="project" value="TreeGrafter"/>
</dbReference>
<protein>
    <submittedName>
        <fullName evidence="5">Type 1 glutamine amidotransferase domain-containing protein</fullName>
    </submittedName>
</protein>
<dbReference type="InterPro" id="IPR050325">
    <property type="entry name" value="Prot/Nucl_acid_deglycase"/>
</dbReference>
<accession>A0A318NNQ7</accession>
<dbReference type="GO" id="GO:0019172">
    <property type="term" value="F:glyoxalase III activity"/>
    <property type="evidence" value="ECO:0007669"/>
    <property type="project" value="TreeGrafter"/>
</dbReference>
<dbReference type="Proteomes" id="UP000248333">
    <property type="component" value="Unassembled WGS sequence"/>
</dbReference>
<dbReference type="Pfam" id="PF01965">
    <property type="entry name" value="DJ-1_PfpI"/>
    <property type="match status" value="1"/>
</dbReference>
<feature type="domain" description="DJ-1/PfpI" evidence="4">
    <location>
        <begin position="45"/>
        <end position="239"/>
    </location>
</feature>
<dbReference type="CDD" id="cd03141">
    <property type="entry name" value="GATase1_Hsp31_like"/>
    <property type="match status" value="1"/>
</dbReference>
<dbReference type="PANTHER" id="PTHR48094">
    <property type="entry name" value="PROTEIN/NUCLEIC ACID DEGLYCASE DJ-1-RELATED"/>
    <property type="match status" value="1"/>
</dbReference>
<organism evidence="5 6">
    <name type="scientific">Micromonospora arborensis</name>
    <dbReference type="NCBI Taxonomy" id="2116518"/>
    <lineage>
        <taxon>Bacteria</taxon>
        <taxon>Bacillati</taxon>
        <taxon>Actinomycetota</taxon>
        <taxon>Actinomycetes</taxon>
        <taxon>Micromonosporales</taxon>
        <taxon>Micromonosporaceae</taxon>
        <taxon>Micromonospora</taxon>
    </lineage>
</organism>
<comment type="caution">
    <text evidence="5">The sequence shown here is derived from an EMBL/GenBank/DDBJ whole genome shotgun (WGS) entry which is preliminary data.</text>
</comment>
<name>A0A318NNQ7_9ACTN</name>
<dbReference type="OrthoDB" id="9792284at2"/>
<evidence type="ECO:0000256" key="2">
    <source>
        <dbReference type="ARBA" id="ARBA00023239"/>
    </source>
</evidence>
<dbReference type="SUPFAM" id="SSF52317">
    <property type="entry name" value="Class I glutamine amidotransferase-like"/>
    <property type="match status" value="1"/>
</dbReference>
<dbReference type="GO" id="GO:0005737">
    <property type="term" value="C:cytoplasm"/>
    <property type="evidence" value="ECO:0007669"/>
    <property type="project" value="TreeGrafter"/>
</dbReference>
<keyword evidence="1" id="KW-0346">Stress response</keyword>
<dbReference type="EMBL" id="PYBV01000005">
    <property type="protein sequence ID" value="PYC74924.1"/>
    <property type="molecule type" value="Genomic_DNA"/>
</dbReference>
<dbReference type="PANTHER" id="PTHR48094:SF11">
    <property type="entry name" value="GLUTATHIONE-INDEPENDENT GLYOXALASE HSP31-RELATED"/>
    <property type="match status" value="1"/>
</dbReference>
<reference evidence="5 6" key="1">
    <citation type="submission" date="2018-03" db="EMBL/GenBank/DDBJ databases">
        <title>Bioinformatic expansion and discovery of thiopeptide antibiotics.</title>
        <authorList>
            <person name="Schwalen C.J."/>
            <person name="Hudson G.A."/>
            <person name="Mitchell D.A."/>
        </authorList>
    </citation>
    <scope>NUCLEOTIDE SEQUENCE [LARGE SCALE GENOMIC DNA]</scope>
    <source>
        <strain evidence="5 6">NRRL 8041</strain>
    </source>
</reference>
<evidence type="ECO:0000259" key="4">
    <source>
        <dbReference type="Pfam" id="PF01965"/>
    </source>
</evidence>
<dbReference type="AlphaFoldDB" id="A0A318NNQ7"/>
<keyword evidence="5" id="KW-0315">Glutamine amidotransferase</keyword>
<dbReference type="GO" id="GO:0016740">
    <property type="term" value="F:transferase activity"/>
    <property type="evidence" value="ECO:0007669"/>
    <property type="project" value="UniProtKB-KW"/>
</dbReference>
<gene>
    <name evidence="5" type="ORF">C7C45_03260</name>
</gene>
<keyword evidence="2" id="KW-0456">Lyase</keyword>
<dbReference type="Gene3D" id="3.40.50.880">
    <property type="match status" value="1"/>
</dbReference>
<evidence type="ECO:0000256" key="1">
    <source>
        <dbReference type="ARBA" id="ARBA00023016"/>
    </source>
</evidence>
<keyword evidence="6" id="KW-1185">Reference proteome</keyword>
<comment type="similarity">
    <text evidence="3">Belongs to the peptidase C56 family. HSP31-like subfamily.</text>
</comment>
<dbReference type="InterPro" id="IPR002818">
    <property type="entry name" value="DJ-1/PfpI"/>
</dbReference>
<sequence>MSAVRFVTGFLLERGRAMPRVLLVLTSHGQLGSTGIATGVGLQTFASPYYLLTEAGIDVQVASPMGGQPPVDPLSFGDGVETAALRRLSADKEAQSLLEHTMALPAVDSERYDGLFFTGGHGGMWDLPENESAGHLISAALSADKPVVAVCHGVAALCSPDPVTGHAPVKGRRVTGLSNREEVLLGRHQSVPFLLQDRLTSLGAVFEEAAEFSSHVVVDNQLITGQNMRSADQASRALLAVLNRS</sequence>
<proteinExistence type="inferred from homology"/>
<dbReference type="InterPro" id="IPR029062">
    <property type="entry name" value="Class_I_gatase-like"/>
</dbReference>
<evidence type="ECO:0000313" key="6">
    <source>
        <dbReference type="Proteomes" id="UP000248333"/>
    </source>
</evidence>
<keyword evidence="5" id="KW-0808">Transferase</keyword>